<sequence>MNDKSYSELMKSGAMKRTRMKENFVQDLYIDMLLSEIQLNVEKEKLLRKIDMAIDTRDKKTFQVLSIELKKINKRFGT</sequence>
<organism evidence="2 3">
    <name type="scientific">Neobacillus cucumis</name>
    <dbReference type="NCBI Taxonomy" id="1740721"/>
    <lineage>
        <taxon>Bacteria</taxon>
        <taxon>Bacillati</taxon>
        <taxon>Bacillota</taxon>
        <taxon>Bacilli</taxon>
        <taxon>Bacillales</taxon>
        <taxon>Bacillaceae</taxon>
        <taxon>Neobacillus</taxon>
    </lineage>
</organism>
<evidence type="ECO:0000313" key="3">
    <source>
        <dbReference type="Proteomes" id="UP000234950"/>
    </source>
</evidence>
<dbReference type="EMBL" id="PGVE01000064">
    <property type="protein sequence ID" value="PLS02981.1"/>
    <property type="molecule type" value="Genomic_DNA"/>
</dbReference>
<dbReference type="AlphaFoldDB" id="A0A2N5HBT5"/>
<keyword evidence="3" id="KW-1185">Reference proteome</keyword>
<evidence type="ECO:0000259" key="1">
    <source>
        <dbReference type="SMART" id="SM00914"/>
    </source>
</evidence>
<protein>
    <recommendedName>
        <fullName evidence="1">IDEAL domain-containing protein</fullName>
    </recommendedName>
</protein>
<dbReference type="OrthoDB" id="2969764at2"/>
<name>A0A2N5HBT5_9BACI</name>
<dbReference type="InterPro" id="IPR014957">
    <property type="entry name" value="IDEAL_dom"/>
</dbReference>
<feature type="domain" description="IDEAL" evidence="1">
    <location>
        <begin position="33"/>
        <end position="69"/>
    </location>
</feature>
<comment type="caution">
    <text evidence="2">The sequence shown here is derived from an EMBL/GenBank/DDBJ whole genome shotgun (WGS) entry which is preliminary data.</text>
</comment>
<dbReference type="Proteomes" id="UP000234950">
    <property type="component" value="Unassembled WGS sequence"/>
</dbReference>
<gene>
    <name evidence="2" type="ORF">CVD27_17525</name>
</gene>
<dbReference type="SMART" id="SM00914">
    <property type="entry name" value="IDEAL"/>
    <property type="match status" value="1"/>
</dbReference>
<accession>A0A2N5HBT5</accession>
<dbReference type="Gene3D" id="4.10.810.10">
    <property type="entry name" value="Virus Scaffolding Protein, Chain A"/>
    <property type="match status" value="1"/>
</dbReference>
<dbReference type="InterPro" id="IPR027393">
    <property type="entry name" value="Virus_scaffolding_prot_C"/>
</dbReference>
<reference evidence="2 3" key="1">
    <citation type="submission" date="2017-11" db="EMBL/GenBank/DDBJ databases">
        <title>Comparitive Functional Genomics of Dry Heat Resistant strains isolated from the Viking Spacecraft.</title>
        <authorList>
            <person name="Seuylemezian A."/>
            <person name="Cooper K."/>
            <person name="Vaishampayan P."/>
        </authorList>
    </citation>
    <scope>NUCLEOTIDE SEQUENCE [LARGE SCALE GENOMIC DNA]</scope>
    <source>
        <strain evidence="2 3">V32-6</strain>
    </source>
</reference>
<dbReference type="RefSeq" id="WP_101649177.1">
    <property type="nucleotide sequence ID" value="NZ_PGVE01000064.1"/>
</dbReference>
<dbReference type="Pfam" id="PF08858">
    <property type="entry name" value="IDEAL"/>
    <property type="match status" value="1"/>
</dbReference>
<evidence type="ECO:0000313" key="2">
    <source>
        <dbReference type="EMBL" id="PLS02981.1"/>
    </source>
</evidence>
<proteinExistence type="predicted"/>